<organism evidence="3">
    <name type="scientific">uncultured Nocardioides sp</name>
    <dbReference type="NCBI Taxonomy" id="198441"/>
    <lineage>
        <taxon>Bacteria</taxon>
        <taxon>Bacillati</taxon>
        <taxon>Actinomycetota</taxon>
        <taxon>Actinomycetes</taxon>
        <taxon>Propionibacteriales</taxon>
        <taxon>Nocardioidaceae</taxon>
        <taxon>Nocardioides</taxon>
        <taxon>environmental samples</taxon>
    </lineage>
</organism>
<feature type="transmembrane region" description="Helical" evidence="1">
    <location>
        <begin position="369"/>
        <end position="387"/>
    </location>
</feature>
<evidence type="ECO:0000259" key="2">
    <source>
        <dbReference type="Pfam" id="PF19053"/>
    </source>
</evidence>
<feature type="transmembrane region" description="Helical" evidence="1">
    <location>
        <begin position="341"/>
        <end position="357"/>
    </location>
</feature>
<sequence length="458" mass="47083">MPEAVSQLPSSGSAATIAISVHGPAGVLDLVVPIGATPVDVGRAYAEQSGLSGIPLLQTPLGEHLRADLGLGEIGVESGTVLVAATGVLRPRSTDDAAAHQRDAGDSPQVAAVALALAVGAAALSAWYAAQSGSDGLRTLTVGLLLACALAGSLPWGRHAQQRTAAAPGLAGAAAFAAFFEPGKHLLGAVVAVCALAAALTAAISRALGPDRHQVQTVWIVAGSLVFGVCALSPLMEWDDRVSWALLVVLAMLAARFVPSLAVDVPDEALLDLERLAVTAWSARDRTHGRRGRVVIPESAMRRLVEDAGRTVTASCAAILLVTLVAVPLLLASANIDLDRIGARCLVLLAGAAIVLAARQYRHAAARRLLRAAGLACWAWLVVFEVGDLSSTWLVWGLVVLLVLGAVSVAAAVATGRGWRSVWWSRKAEVAEGLAGAFAFAATVVASGLFRALWEMTS</sequence>
<feature type="domain" description="EccD-like transmembrane" evidence="2">
    <location>
        <begin position="112"/>
        <end position="453"/>
    </location>
</feature>
<dbReference type="AlphaFoldDB" id="A0A6J4NZ09"/>
<feature type="transmembrane region" description="Helical" evidence="1">
    <location>
        <begin position="186"/>
        <end position="205"/>
    </location>
</feature>
<feature type="transmembrane region" description="Helical" evidence="1">
    <location>
        <begin position="311"/>
        <end position="335"/>
    </location>
</feature>
<keyword evidence="1" id="KW-0472">Membrane</keyword>
<dbReference type="EMBL" id="CADCUN010000216">
    <property type="protein sequence ID" value="CAA9399531.1"/>
    <property type="molecule type" value="Genomic_DNA"/>
</dbReference>
<protein>
    <submittedName>
        <fullName evidence="3">Conjugative transfer protein TrbL</fullName>
    </submittedName>
</protein>
<evidence type="ECO:0000256" key="1">
    <source>
        <dbReference type="SAM" id="Phobius"/>
    </source>
</evidence>
<feature type="transmembrane region" description="Helical" evidence="1">
    <location>
        <begin position="242"/>
        <end position="263"/>
    </location>
</feature>
<accession>A0A6J4NZ09</accession>
<reference evidence="3" key="1">
    <citation type="submission" date="2020-02" db="EMBL/GenBank/DDBJ databases">
        <authorList>
            <person name="Meier V. D."/>
        </authorList>
    </citation>
    <scope>NUCLEOTIDE SEQUENCE</scope>
    <source>
        <strain evidence="3">AVDCRST_MAG60</strain>
    </source>
</reference>
<feature type="transmembrane region" description="Helical" evidence="1">
    <location>
        <begin position="110"/>
        <end position="130"/>
    </location>
</feature>
<feature type="transmembrane region" description="Helical" evidence="1">
    <location>
        <begin position="393"/>
        <end position="414"/>
    </location>
</feature>
<proteinExistence type="predicted"/>
<feature type="transmembrane region" description="Helical" evidence="1">
    <location>
        <begin position="136"/>
        <end position="157"/>
    </location>
</feature>
<keyword evidence="1" id="KW-1133">Transmembrane helix</keyword>
<dbReference type="InterPro" id="IPR044049">
    <property type="entry name" value="EccD_transm"/>
</dbReference>
<keyword evidence="1" id="KW-0812">Transmembrane</keyword>
<feature type="transmembrane region" description="Helical" evidence="1">
    <location>
        <begin position="434"/>
        <end position="454"/>
    </location>
</feature>
<name>A0A6J4NZ09_9ACTN</name>
<gene>
    <name evidence="3" type="ORF">AVDCRST_MAG60-2006</name>
</gene>
<evidence type="ECO:0000313" key="3">
    <source>
        <dbReference type="EMBL" id="CAA9399531.1"/>
    </source>
</evidence>
<dbReference type="Pfam" id="PF19053">
    <property type="entry name" value="EccD"/>
    <property type="match status" value="1"/>
</dbReference>
<feature type="transmembrane region" description="Helical" evidence="1">
    <location>
        <begin position="217"/>
        <end position="236"/>
    </location>
</feature>